<dbReference type="Pfam" id="PF20934">
    <property type="entry name" value="phi29_gp9_C"/>
    <property type="match status" value="1"/>
</dbReference>
<reference evidence="3 4" key="1">
    <citation type="submission" date="2019-06" db="EMBL/GenBank/DDBJ databases">
        <authorList>
            <person name="Sanders K."/>
            <person name="Barth R."/>
            <person name="Bowles K."/>
            <person name="Glasgow G."/>
            <person name="Gloe M."/>
            <person name="Lewis H."/>
            <person name="McGough T."/>
            <person name="Nutbrown S."/>
            <person name="Romulus S."/>
            <person name="Sergiano J."/>
            <person name="Shin D."/>
            <person name="Suresh M."/>
            <person name="Johnson A."/>
            <person name="Temple L."/>
        </authorList>
    </citation>
    <scope>NUCLEOTIDE SEQUENCE [LARGE SCALE GENOMIC DNA]</scope>
</reference>
<feature type="domain" description="Tail knob protein gp9 N-terminal" evidence="1">
    <location>
        <begin position="10"/>
        <end position="125"/>
    </location>
</feature>
<dbReference type="Proteomes" id="UP000317352">
    <property type="component" value="Genome"/>
</dbReference>
<feature type="domain" description="Tail knob protein gp9 C-terminal" evidence="2">
    <location>
        <begin position="154"/>
        <end position="600"/>
    </location>
</feature>
<sequence length="602" mass="67684">MATLPTSGGLVRIFSGIPFTSDYKHTRWFSSQTQQLAYFDTQNVVHTMSEVKFIGSNANRGANPYTTVNAPYDKIYNANYMMFENTKYENRWFYAFITHMEWVSASSTRVYFKIDTLQSWMHQMQFKPSYVIREHTREYNADGTPVINTIDEGLDYGTEYETVAGKHYQPFKGLQWLVIQASREIHDAEEGDQEIAPAFIGAPQPLVTYVMPIDRITSSRFPDVTVSFPVSNVDRTSVQFNQPVEDLLEELYKNENSVNSVVNIYMTENTGMPITSVNLTENAFTVNIGAGMTATHEMIGDFDIMRITSLPQFFYVQEPDGEYDIYAELEKPPESKLLMYPYTVVVLDDFRGGRQQLQVEYLPNGKITLLARGSLGNGNKTTYSARGYNGNSDYNTMENSIVNENTNDITIINDYTSAYMQGNANSLRNKIDTTAFNGILNTIGSTTNAVGAGASRNPLALAQGATDLVQTAGNSVLNIQAIDAKLKDIQNIPPQLSKMGGNTFFSYGNNYTGISMIIKQIKPEYKRKLQDFFKCYGYKVNRVKVPNLDTRTAFNYIQTESANITGRVPNEDLNELRAIFDGGVTLWHINNVGDYTVANGVK</sequence>
<accession>A0A514AAN7</accession>
<proteinExistence type="predicted"/>
<gene>
    <name evidence="3" type="ORF">KAREZI_17</name>
</gene>
<protein>
    <submittedName>
        <fullName evidence="3">Tail knob protein</fullName>
    </submittedName>
</protein>
<evidence type="ECO:0000259" key="1">
    <source>
        <dbReference type="Pfam" id="PF16838"/>
    </source>
</evidence>
<dbReference type="InterPro" id="IPR048710">
    <property type="entry name" value="Gp9_C"/>
</dbReference>
<evidence type="ECO:0000259" key="2">
    <source>
        <dbReference type="Pfam" id="PF20934"/>
    </source>
</evidence>
<keyword evidence="4" id="KW-1185">Reference proteome</keyword>
<dbReference type="EMBL" id="MN082625">
    <property type="protein sequence ID" value="QDH50338.1"/>
    <property type="molecule type" value="Genomic_DNA"/>
</dbReference>
<evidence type="ECO:0000313" key="4">
    <source>
        <dbReference type="Proteomes" id="UP000317352"/>
    </source>
</evidence>
<name>A0A514AAN7_9CAUD</name>
<evidence type="ECO:0000313" key="3">
    <source>
        <dbReference type="EMBL" id="QDH50338.1"/>
    </source>
</evidence>
<dbReference type="InterPro" id="IPR031772">
    <property type="entry name" value="Gp9_N"/>
</dbReference>
<organism evidence="3 4">
    <name type="scientific">Bacillus phage Karezi</name>
    <dbReference type="NCBI Taxonomy" id="2591398"/>
    <lineage>
        <taxon>Viruses</taxon>
        <taxon>Duplodnaviria</taxon>
        <taxon>Heunggongvirae</taxon>
        <taxon>Uroviricota</taxon>
        <taxon>Caudoviricetes</taxon>
        <taxon>Salasmaviridae</taxon>
        <taxon>Tatarstanvirinae</taxon>
        <taxon>Karezivirus</taxon>
        <taxon>Karezivirus karezi</taxon>
    </lineage>
</organism>
<dbReference type="Pfam" id="PF16838">
    <property type="entry name" value="Caud_tail_N"/>
    <property type="match status" value="1"/>
</dbReference>